<organism evidence="2 3">
    <name type="scientific">Dickeya undicola</name>
    <dbReference type="NCBI Taxonomy" id="1577887"/>
    <lineage>
        <taxon>Bacteria</taxon>
        <taxon>Pseudomonadati</taxon>
        <taxon>Pseudomonadota</taxon>
        <taxon>Gammaproteobacteria</taxon>
        <taxon>Enterobacterales</taxon>
        <taxon>Pectobacteriaceae</taxon>
        <taxon>Dickeya</taxon>
    </lineage>
</organism>
<gene>
    <name evidence="2" type="ORF">EFS38_02980</name>
</gene>
<keyword evidence="3" id="KW-1185">Reference proteome</keyword>
<dbReference type="InterPro" id="IPR041685">
    <property type="entry name" value="AAA_GajA/Old/RecF-like"/>
</dbReference>
<dbReference type="PANTHER" id="PTHR43581">
    <property type="entry name" value="ATP/GTP PHOSPHATASE"/>
    <property type="match status" value="1"/>
</dbReference>
<evidence type="ECO:0000313" key="3">
    <source>
        <dbReference type="Proteomes" id="UP000271870"/>
    </source>
</evidence>
<dbReference type="Proteomes" id="UP000271870">
    <property type="component" value="Unassembled WGS sequence"/>
</dbReference>
<dbReference type="PANTHER" id="PTHR43581:SF4">
    <property type="entry name" value="ATP_GTP PHOSPHATASE"/>
    <property type="match status" value="1"/>
</dbReference>
<feature type="domain" description="Endonuclease GajA/Old nuclease/RecF-like AAA" evidence="1">
    <location>
        <begin position="6"/>
        <end position="377"/>
    </location>
</feature>
<dbReference type="EMBL" id="RJLS01000002">
    <property type="protein sequence ID" value="RNM26728.1"/>
    <property type="molecule type" value="Genomic_DNA"/>
</dbReference>
<dbReference type="RefSeq" id="WP_123249979.1">
    <property type="nucleotide sequence ID" value="NZ_RJLS01000002.1"/>
</dbReference>
<comment type="caution">
    <text evidence="2">The sequence shown here is derived from an EMBL/GenBank/DDBJ whole genome shotgun (WGS) entry which is preliminary data.</text>
</comment>
<proteinExistence type="predicted"/>
<dbReference type="Gene3D" id="3.40.50.300">
    <property type="entry name" value="P-loop containing nucleotide triphosphate hydrolases"/>
    <property type="match status" value="1"/>
</dbReference>
<dbReference type="Pfam" id="PF13175">
    <property type="entry name" value="AAA_15"/>
    <property type="match status" value="1"/>
</dbReference>
<reference evidence="2 3" key="1">
    <citation type="submission" date="2018-11" db="EMBL/GenBank/DDBJ databases">
        <title>Characterization of surface water Dickeya isolates.</title>
        <authorList>
            <person name="Van Gijsegem F."/>
            <person name="Pedron J."/>
        </authorList>
    </citation>
    <scope>NUCLEOTIDE SEQUENCE [LARGE SCALE GENOMIC DNA]</scope>
    <source>
        <strain evidence="2 3">FVG10-MFV-A16</strain>
    </source>
</reference>
<dbReference type="InterPro" id="IPR027417">
    <property type="entry name" value="P-loop_NTPase"/>
</dbReference>
<protein>
    <recommendedName>
        <fullName evidence="1">Endonuclease GajA/Old nuclease/RecF-like AAA domain-containing protein</fullName>
    </recommendedName>
</protein>
<evidence type="ECO:0000313" key="2">
    <source>
        <dbReference type="EMBL" id="RNM26728.1"/>
    </source>
</evidence>
<name>A0ABX9WXC6_9GAMM</name>
<dbReference type="SUPFAM" id="SSF52540">
    <property type="entry name" value="P-loop containing nucleoside triphosphate hydrolases"/>
    <property type="match status" value="1"/>
</dbReference>
<dbReference type="CDD" id="cd00267">
    <property type="entry name" value="ABC_ATPase"/>
    <property type="match status" value="1"/>
</dbReference>
<dbReference type="InterPro" id="IPR051396">
    <property type="entry name" value="Bact_Antivir_Def_Nuclease"/>
</dbReference>
<evidence type="ECO:0000259" key="1">
    <source>
        <dbReference type="Pfam" id="PF13175"/>
    </source>
</evidence>
<sequence>MRFDFENIGSVKNGSIELGDLTILCGENNVGKTYLTYAIYGLLRSKSSASEIVFPDNINDFFDKKKLVIRFDELVRKNKELLVEISNGFSSELADFFNADKKLFDDSKVIVRDVEFDGLDVEGRAIFEFGNSSLQLKKEKGSNEALLVYVKSEDDDDDESGGDINSFHKDFIKKLISQGVVDILLRDVFFEPFVITSERTGVSLFYKELDVNKNAIMEMLSMKKDIKPWEIFDLMKSRYCVPIKHNIDVIRDADNISKKQSFLRKNKKRYNDLFSLFEQLVGGTFSSDEQQVMYTPTVLKGKKKVTLPIYMASSSIKSLYLFDLYINNLAKENGLLIIDEPELNLHPSNQRKMAGVIARLVNAGVKVILTTHSDFFVKEINNRILLSKIPSRKLNKLLSNISFVKSDILDPNRIKAYTIKEGQIESLLVDEDGISFTPFDEEINDANALADIIYYGV</sequence>
<accession>A0ABX9WXC6</accession>